<dbReference type="RefSeq" id="WP_126556740.1">
    <property type="nucleotide sequence ID" value="NZ_BIFS01000002.1"/>
</dbReference>
<evidence type="ECO:0000313" key="2">
    <source>
        <dbReference type="Proteomes" id="UP000287188"/>
    </source>
</evidence>
<dbReference type="EMBL" id="BIFS01000002">
    <property type="protein sequence ID" value="GCE23275.1"/>
    <property type="molecule type" value="Genomic_DNA"/>
</dbReference>
<comment type="caution">
    <text evidence="1">The sequence shown here is derived from an EMBL/GenBank/DDBJ whole genome shotgun (WGS) entry which is preliminary data.</text>
</comment>
<gene>
    <name evidence="1" type="ORF">KDK_70750</name>
</gene>
<dbReference type="OrthoDB" id="1931719at2"/>
<keyword evidence="2" id="KW-1185">Reference proteome</keyword>
<evidence type="ECO:0000313" key="1">
    <source>
        <dbReference type="EMBL" id="GCE23275.1"/>
    </source>
</evidence>
<accession>A0A402AW39</accession>
<protein>
    <submittedName>
        <fullName evidence="1">Uncharacterized protein</fullName>
    </submittedName>
</protein>
<dbReference type="Proteomes" id="UP000287188">
    <property type="component" value="Unassembled WGS sequence"/>
</dbReference>
<reference evidence="2" key="1">
    <citation type="submission" date="2018-12" db="EMBL/GenBank/DDBJ databases">
        <title>Tengunoibacter tsumagoiensis gen. nov., sp. nov., Dictyobacter kobayashii sp. nov., D. alpinus sp. nov., and D. joshuensis sp. nov. and description of Dictyobacteraceae fam. nov. within the order Ktedonobacterales isolated from Tengu-no-mugimeshi.</title>
        <authorList>
            <person name="Wang C.M."/>
            <person name="Zheng Y."/>
            <person name="Sakai Y."/>
            <person name="Toyoda A."/>
            <person name="Minakuchi Y."/>
            <person name="Abe K."/>
            <person name="Yokota A."/>
            <person name="Yabe S."/>
        </authorList>
    </citation>
    <scope>NUCLEOTIDE SEQUENCE [LARGE SCALE GENOMIC DNA]</scope>
    <source>
        <strain evidence="2">Uno11</strain>
    </source>
</reference>
<dbReference type="AlphaFoldDB" id="A0A402AW39"/>
<proteinExistence type="predicted"/>
<sequence>MPEYAQVQTYVRCDKNTFPEVVHQFRQVLEHVHCISPGILDWLSHLNWPSWEQGYANNAPTIMLQSQAGVFLARPYVYFPQSDEEEKWAGWVELAILFEAESLQEVTIPAEPYKVHAGQFIWNILKAFSLAFLENGIYFTDELQDGLGAEMVMENKESFWCSADPNSIYPLFDAALLSVELVSRFQPIPEIFEQVYLPGAIGVAVKGRFLTLPWNVSPSV</sequence>
<name>A0A402AW39_9CHLR</name>
<organism evidence="1 2">
    <name type="scientific">Dictyobacter kobayashii</name>
    <dbReference type="NCBI Taxonomy" id="2014872"/>
    <lineage>
        <taxon>Bacteria</taxon>
        <taxon>Bacillati</taxon>
        <taxon>Chloroflexota</taxon>
        <taxon>Ktedonobacteria</taxon>
        <taxon>Ktedonobacterales</taxon>
        <taxon>Dictyobacteraceae</taxon>
        <taxon>Dictyobacter</taxon>
    </lineage>
</organism>